<evidence type="ECO:0000313" key="3">
    <source>
        <dbReference type="Proteomes" id="UP000054007"/>
    </source>
</evidence>
<feature type="compositionally biased region" description="Low complexity" evidence="1">
    <location>
        <begin position="150"/>
        <end position="160"/>
    </location>
</feature>
<dbReference type="Proteomes" id="UP000054007">
    <property type="component" value="Unassembled WGS sequence"/>
</dbReference>
<accession>A0A0D7BJY6</accession>
<dbReference type="EMBL" id="KN880476">
    <property type="protein sequence ID" value="KIY69926.1"/>
    <property type="molecule type" value="Genomic_DNA"/>
</dbReference>
<proteinExistence type="predicted"/>
<name>A0A0D7BJY6_9AGAR</name>
<evidence type="ECO:0000256" key="1">
    <source>
        <dbReference type="SAM" id="MobiDB-lite"/>
    </source>
</evidence>
<gene>
    <name evidence="2" type="ORF">CYLTODRAFT_208976</name>
</gene>
<evidence type="ECO:0000313" key="2">
    <source>
        <dbReference type="EMBL" id="KIY69926.1"/>
    </source>
</evidence>
<protein>
    <submittedName>
        <fullName evidence="2">Uncharacterized protein</fullName>
    </submittedName>
</protein>
<feature type="compositionally biased region" description="Basic and acidic residues" evidence="1">
    <location>
        <begin position="91"/>
        <end position="105"/>
    </location>
</feature>
<feature type="region of interest" description="Disordered" evidence="1">
    <location>
        <begin position="91"/>
        <end position="160"/>
    </location>
</feature>
<dbReference type="AlphaFoldDB" id="A0A0D7BJY6"/>
<reference evidence="2 3" key="1">
    <citation type="journal article" date="2015" name="Fungal Genet. Biol.">
        <title>Evolution of novel wood decay mechanisms in Agaricales revealed by the genome sequences of Fistulina hepatica and Cylindrobasidium torrendii.</title>
        <authorList>
            <person name="Floudas D."/>
            <person name="Held B.W."/>
            <person name="Riley R."/>
            <person name="Nagy L.G."/>
            <person name="Koehler G."/>
            <person name="Ransdell A.S."/>
            <person name="Younus H."/>
            <person name="Chow J."/>
            <person name="Chiniquy J."/>
            <person name="Lipzen A."/>
            <person name="Tritt A."/>
            <person name="Sun H."/>
            <person name="Haridas S."/>
            <person name="LaButti K."/>
            <person name="Ohm R.A."/>
            <person name="Kues U."/>
            <person name="Blanchette R.A."/>
            <person name="Grigoriev I.V."/>
            <person name="Minto R.E."/>
            <person name="Hibbett D.S."/>
        </authorList>
    </citation>
    <scope>NUCLEOTIDE SEQUENCE [LARGE SCALE GENOMIC DNA]</scope>
    <source>
        <strain evidence="2 3">FP15055 ss-10</strain>
    </source>
</reference>
<keyword evidence="3" id="KW-1185">Reference proteome</keyword>
<feature type="region of interest" description="Disordered" evidence="1">
    <location>
        <begin position="1"/>
        <end position="26"/>
    </location>
</feature>
<organism evidence="2 3">
    <name type="scientific">Cylindrobasidium torrendii FP15055 ss-10</name>
    <dbReference type="NCBI Taxonomy" id="1314674"/>
    <lineage>
        <taxon>Eukaryota</taxon>
        <taxon>Fungi</taxon>
        <taxon>Dikarya</taxon>
        <taxon>Basidiomycota</taxon>
        <taxon>Agaricomycotina</taxon>
        <taxon>Agaricomycetes</taxon>
        <taxon>Agaricomycetidae</taxon>
        <taxon>Agaricales</taxon>
        <taxon>Marasmiineae</taxon>
        <taxon>Physalacriaceae</taxon>
        <taxon>Cylindrobasidium</taxon>
    </lineage>
</organism>
<sequence>MGKYSPVKPPLDPRLPEPEGSLTQATTANRYADLCTDPLARLPVEMLKVLTENLWSQRSFHTHEQEHAYKEAHRVQQQEERLLTKCDLRKSRAHKNEAAKAERQTHISRRRSMSREASVVIIAPPLPPPPAKATRPKHQLSAPTQRMTEKQAPAPKKAKK</sequence>